<evidence type="ECO:0000256" key="6">
    <source>
        <dbReference type="ARBA" id="ARBA00022692"/>
    </source>
</evidence>
<dbReference type="Pfam" id="PF01040">
    <property type="entry name" value="UbiA"/>
    <property type="match status" value="1"/>
</dbReference>
<feature type="transmembrane region" description="Helical" evidence="14">
    <location>
        <begin position="200"/>
        <end position="224"/>
    </location>
</feature>
<dbReference type="OrthoDB" id="9814417at2"/>
<dbReference type="RefSeq" id="WP_122192107.1">
    <property type="nucleotide sequence ID" value="NZ_RFFH01000032.1"/>
</dbReference>
<dbReference type="CDD" id="cd13957">
    <property type="entry name" value="PT_UbiA_Cox10"/>
    <property type="match status" value="1"/>
</dbReference>
<evidence type="ECO:0000256" key="15">
    <source>
        <dbReference type="SAM" id="MobiDB-lite"/>
    </source>
</evidence>
<keyword evidence="8 14" id="KW-0350">Heme biosynthesis</keyword>
<dbReference type="PANTHER" id="PTHR43448:SF7">
    <property type="entry name" value="4-HYDROXYBENZOATE SOLANESYLTRANSFERASE"/>
    <property type="match status" value="1"/>
</dbReference>
<dbReference type="HAMAP" id="MF_00154">
    <property type="entry name" value="CyoE_CtaB"/>
    <property type="match status" value="1"/>
</dbReference>
<dbReference type="UniPathway" id="UPA00834">
    <property type="reaction ID" value="UER00712"/>
</dbReference>
<dbReference type="NCBIfam" id="NF003349">
    <property type="entry name" value="PRK04375.1-2"/>
    <property type="match status" value="1"/>
</dbReference>
<evidence type="ECO:0000256" key="2">
    <source>
        <dbReference type="ARBA" id="ARBA00004919"/>
    </source>
</evidence>
<evidence type="ECO:0000256" key="4">
    <source>
        <dbReference type="ARBA" id="ARBA00022475"/>
    </source>
</evidence>
<dbReference type="InterPro" id="IPR044878">
    <property type="entry name" value="UbiA_sf"/>
</dbReference>
<evidence type="ECO:0000256" key="5">
    <source>
        <dbReference type="ARBA" id="ARBA00022679"/>
    </source>
</evidence>
<dbReference type="GO" id="GO:0048034">
    <property type="term" value="P:heme O biosynthetic process"/>
    <property type="evidence" value="ECO:0007669"/>
    <property type="project" value="UniProtKB-UniRule"/>
</dbReference>
<dbReference type="InterPro" id="IPR006369">
    <property type="entry name" value="Protohaem_IX_farnesylTrfase"/>
</dbReference>
<evidence type="ECO:0000256" key="8">
    <source>
        <dbReference type="ARBA" id="ARBA00023133"/>
    </source>
</evidence>
<comment type="subcellular location">
    <subcellularLocation>
        <location evidence="1 14">Cell membrane</location>
        <topology evidence="1 14">Multi-pass membrane protein</topology>
    </subcellularLocation>
</comment>
<dbReference type="Gene3D" id="1.10.357.140">
    <property type="entry name" value="UbiA prenyltransferase"/>
    <property type="match status" value="1"/>
</dbReference>
<feature type="transmembrane region" description="Helical" evidence="14">
    <location>
        <begin position="121"/>
        <end position="142"/>
    </location>
</feature>
<keyword evidence="7 14" id="KW-1133">Transmembrane helix</keyword>
<feature type="region of interest" description="Disordered" evidence="15">
    <location>
        <begin position="1"/>
        <end position="20"/>
    </location>
</feature>
<evidence type="ECO:0000256" key="11">
    <source>
        <dbReference type="ARBA" id="ARBA00040810"/>
    </source>
</evidence>
<evidence type="ECO:0000313" key="16">
    <source>
        <dbReference type="EMBL" id="RMI27752.1"/>
    </source>
</evidence>
<dbReference type="GO" id="GO:0008495">
    <property type="term" value="F:protoheme IX farnesyltransferase activity"/>
    <property type="evidence" value="ECO:0007669"/>
    <property type="project" value="UniProtKB-UniRule"/>
</dbReference>
<organism evidence="16 17">
    <name type="scientific">Nocardia stercoris</name>
    <dbReference type="NCBI Taxonomy" id="2483361"/>
    <lineage>
        <taxon>Bacteria</taxon>
        <taxon>Bacillati</taxon>
        <taxon>Actinomycetota</taxon>
        <taxon>Actinomycetes</taxon>
        <taxon>Mycobacteriales</taxon>
        <taxon>Nocardiaceae</taxon>
        <taxon>Nocardia</taxon>
    </lineage>
</organism>
<feature type="transmembrane region" description="Helical" evidence="14">
    <location>
        <begin position="270"/>
        <end position="290"/>
    </location>
</feature>
<comment type="caution">
    <text evidence="16">The sequence shown here is derived from an EMBL/GenBank/DDBJ whole genome shotgun (WGS) entry which is preliminary data.</text>
</comment>
<feature type="transmembrane region" description="Helical" evidence="14">
    <location>
        <begin position="148"/>
        <end position="168"/>
    </location>
</feature>
<evidence type="ECO:0000256" key="1">
    <source>
        <dbReference type="ARBA" id="ARBA00004651"/>
    </source>
</evidence>
<keyword evidence="4 14" id="KW-1003">Cell membrane</keyword>
<proteinExistence type="inferred from homology"/>
<gene>
    <name evidence="14" type="primary">ctaB</name>
    <name evidence="16" type="ORF">EBN03_33055</name>
</gene>
<evidence type="ECO:0000256" key="3">
    <source>
        <dbReference type="ARBA" id="ARBA00012292"/>
    </source>
</evidence>
<feature type="compositionally biased region" description="Gly residues" evidence="15">
    <location>
        <begin position="1"/>
        <end position="11"/>
    </location>
</feature>
<keyword evidence="17" id="KW-1185">Reference proteome</keyword>
<evidence type="ECO:0000256" key="9">
    <source>
        <dbReference type="ARBA" id="ARBA00023136"/>
    </source>
</evidence>
<dbReference type="NCBIfam" id="TIGR01473">
    <property type="entry name" value="cyoE_ctaB"/>
    <property type="match status" value="1"/>
</dbReference>
<reference evidence="16 17" key="1">
    <citation type="submission" date="2018-10" db="EMBL/GenBank/DDBJ databases">
        <title>Isolation from cow dung.</title>
        <authorList>
            <person name="Ling L."/>
        </authorList>
    </citation>
    <scope>NUCLEOTIDE SEQUENCE [LARGE SCALE GENOMIC DNA]</scope>
    <source>
        <strain evidence="16 17">NEAU-LL90</strain>
    </source>
</reference>
<dbReference type="InterPro" id="IPR000537">
    <property type="entry name" value="UbiA_prenyltransferase"/>
</dbReference>
<keyword evidence="5 14" id="KW-0808">Transferase</keyword>
<dbReference type="EMBL" id="RFFH01000032">
    <property type="protein sequence ID" value="RMI27752.1"/>
    <property type="molecule type" value="Genomic_DNA"/>
</dbReference>
<keyword evidence="6 14" id="KW-0812">Transmembrane</keyword>
<name>A0A3M2KQ18_9NOCA</name>
<evidence type="ECO:0000256" key="14">
    <source>
        <dbReference type="HAMAP-Rule" id="MF_00154"/>
    </source>
</evidence>
<comment type="pathway">
    <text evidence="2 14">Porphyrin-containing compound metabolism; heme O biosynthesis; heme O from protoheme: step 1/1.</text>
</comment>
<comment type="function">
    <text evidence="14">Converts heme B (protoheme IX) to heme O by substitution of the vinyl group on carbon 2 of heme B porphyrin ring with a hydroxyethyl farnesyl side group.</text>
</comment>
<dbReference type="AlphaFoldDB" id="A0A3M2KQ18"/>
<dbReference type="GO" id="GO:0005886">
    <property type="term" value="C:plasma membrane"/>
    <property type="evidence" value="ECO:0007669"/>
    <property type="project" value="UniProtKB-SubCell"/>
</dbReference>
<evidence type="ECO:0000256" key="13">
    <source>
        <dbReference type="ARBA" id="ARBA00047690"/>
    </source>
</evidence>
<feature type="transmembrane region" description="Helical" evidence="14">
    <location>
        <begin position="76"/>
        <end position="100"/>
    </location>
</feature>
<evidence type="ECO:0000313" key="17">
    <source>
        <dbReference type="Proteomes" id="UP000279275"/>
    </source>
</evidence>
<sequence>MRIGQQPGGAHGTATGHGAHGSAPALAGKIGGTGVLATALRRVLAYIALTKPRVIELLLVATIPTMLLADRGHVDIRLILVTLFGGWMGAASANTLNCVADADIDKVMKRTSKRPLAREAVPTRNAFVFGVTLGAASFSWLWWQANLLSGALVVATILFYVFVYTLGLKRRTSQNVVWGGAAGCMPVLVGWAAVTGGIGWPAVALFLVIFFWTPPHTWALAMRYKEDYKAAGVPMLPVVATEQAVTKQIVIYTWATVAATLALIPATGVIYAAVAIAAGAWFLLMAHQLYSGVRRGESVKPLRLFLQSNNYLAVVFCGLAVDSVLGWHTIGHMF</sequence>
<comment type="miscellaneous">
    <text evidence="14">Carbon 2 of the heme B porphyrin ring is defined according to the Fischer nomenclature.</text>
</comment>
<keyword evidence="9 14" id="KW-0472">Membrane</keyword>
<comment type="similarity">
    <text evidence="14">Belongs to the UbiA prenyltransferase family. Protoheme IX farnesyltransferase subfamily.</text>
</comment>
<comment type="catalytic activity">
    <reaction evidence="13 14">
        <text>heme b + (2E,6E)-farnesyl diphosphate + H2O = Fe(II)-heme o + diphosphate</text>
        <dbReference type="Rhea" id="RHEA:28070"/>
        <dbReference type="ChEBI" id="CHEBI:15377"/>
        <dbReference type="ChEBI" id="CHEBI:33019"/>
        <dbReference type="ChEBI" id="CHEBI:60344"/>
        <dbReference type="ChEBI" id="CHEBI:60530"/>
        <dbReference type="ChEBI" id="CHEBI:175763"/>
        <dbReference type="EC" id="2.5.1.141"/>
    </reaction>
</comment>
<dbReference type="Proteomes" id="UP000279275">
    <property type="component" value="Unassembled WGS sequence"/>
</dbReference>
<accession>A0A3M2KQ18</accession>
<evidence type="ECO:0000256" key="7">
    <source>
        <dbReference type="ARBA" id="ARBA00022989"/>
    </source>
</evidence>
<dbReference type="PANTHER" id="PTHR43448">
    <property type="entry name" value="PROTOHEME IX FARNESYLTRANSFERASE, MITOCHONDRIAL"/>
    <property type="match status" value="1"/>
</dbReference>
<dbReference type="FunFam" id="1.10.357.140:FF:000001">
    <property type="entry name" value="Protoheme IX farnesyltransferase"/>
    <property type="match status" value="1"/>
</dbReference>
<feature type="transmembrane region" description="Helical" evidence="14">
    <location>
        <begin position="175"/>
        <end position="194"/>
    </location>
</feature>
<protein>
    <recommendedName>
        <fullName evidence="11 14">Protoheme IX farnesyltransferase</fullName>
        <ecNumber evidence="3 14">2.5.1.141</ecNumber>
    </recommendedName>
    <alternativeName>
        <fullName evidence="12 14">Heme B farnesyltransferase</fullName>
    </alternativeName>
    <alternativeName>
        <fullName evidence="10 14">Heme O synthase</fullName>
    </alternativeName>
</protein>
<evidence type="ECO:0000256" key="10">
    <source>
        <dbReference type="ARBA" id="ARBA00030253"/>
    </source>
</evidence>
<feature type="transmembrane region" description="Helical" evidence="14">
    <location>
        <begin position="311"/>
        <end position="330"/>
    </location>
</feature>
<dbReference type="EC" id="2.5.1.141" evidence="3 14"/>
<evidence type="ECO:0000256" key="12">
    <source>
        <dbReference type="ARBA" id="ARBA00042475"/>
    </source>
</evidence>